<dbReference type="Pfam" id="PF13188">
    <property type="entry name" value="PAS_8"/>
    <property type="match status" value="1"/>
</dbReference>
<keyword evidence="6" id="KW-0547">Nucleotide-binding</keyword>
<dbReference type="PANTHER" id="PTHR43065:SF10">
    <property type="entry name" value="PEROXIDE STRESS-ACTIVATED HISTIDINE KINASE MAK3"/>
    <property type="match status" value="1"/>
</dbReference>
<evidence type="ECO:0000256" key="1">
    <source>
        <dbReference type="ARBA" id="ARBA00000085"/>
    </source>
</evidence>
<evidence type="ECO:0000256" key="5">
    <source>
        <dbReference type="ARBA" id="ARBA00022679"/>
    </source>
</evidence>
<dbReference type="SMART" id="SM00304">
    <property type="entry name" value="HAMP"/>
    <property type="match status" value="1"/>
</dbReference>
<evidence type="ECO:0000259" key="12">
    <source>
        <dbReference type="PROSITE" id="PS50112"/>
    </source>
</evidence>
<dbReference type="PROSITE" id="PS50112">
    <property type="entry name" value="PAS"/>
    <property type="match status" value="1"/>
</dbReference>
<evidence type="ECO:0000259" key="13">
    <source>
        <dbReference type="PROSITE" id="PS50885"/>
    </source>
</evidence>
<evidence type="ECO:0000256" key="9">
    <source>
        <dbReference type="ARBA" id="ARBA00023012"/>
    </source>
</evidence>
<reference evidence="15" key="1">
    <citation type="submission" date="2016-10" db="EMBL/GenBank/DDBJ databases">
        <authorList>
            <person name="Varghese N."/>
            <person name="Submissions S."/>
        </authorList>
    </citation>
    <scope>NUCLEOTIDE SEQUENCE [LARGE SCALE GENOMIC DNA]</scope>
    <source>
        <strain evidence="15">Gh-48</strain>
    </source>
</reference>
<keyword evidence="10" id="KW-0812">Transmembrane</keyword>
<organism evidence="14 15">
    <name type="scientific">Mucilaginibacter gossypiicola</name>
    <dbReference type="NCBI Taxonomy" id="551995"/>
    <lineage>
        <taxon>Bacteria</taxon>
        <taxon>Pseudomonadati</taxon>
        <taxon>Bacteroidota</taxon>
        <taxon>Sphingobacteriia</taxon>
        <taxon>Sphingobacteriales</taxon>
        <taxon>Sphingobacteriaceae</taxon>
        <taxon>Mucilaginibacter</taxon>
    </lineage>
</organism>
<evidence type="ECO:0000313" key="14">
    <source>
        <dbReference type="EMBL" id="SEN86327.1"/>
    </source>
</evidence>
<evidence type="ECO:0000256" key="8">
    <source>
        <dbReference type="ARBA" id="ARBA00022840"/>
    </source>
</evidence>
<evidence type="ECO:0000256" key="2">
    <source>
        <dbReference type="ARBA" id="ARBA00004370"/>
    </source>
</evidence>
<protein>
    <recommendedName>
        <fullName evidence="3">histidine kinase</fullName>
        <ecNumber evidence="3">2.7.13.3</ecNumber>
    </recommendedName>
</protein>
<dbReference type="GO" id="GO:0004673">
    <property type="term" value="F:protein histidine kinase activity"/>
    <property type="evidence" value="ECO:0007669"/>
    <property type="project" value="UniProtKB-EC"/>
</dbReference>
<keyword evidence="10" id="KW-0472">Membrane</keyword>
<dbReference type="GO" id="GO:0000160">
    <property type="term" value="P:phosphorelay signal transduction system"/>
    <property type="evidence" value="ECO:0007669"/>
    <property type="project" value="UniProtKB-KW"/>
</dbReference>
<dbReference type="InterPro" id="IPR036890">
    <property type="entry name" value="HATPase_C_sf"/>
</dbReference>
<dbReference type="Gene3D" id="3.30.565.10">
    <property type="entry name" value="Histidine kinase-like ATPase, C-terminal domain"/>
    <property type="match status" value="1"/>
</dbReference>
<evidence type="ECO:0000313" key="15">
    <source>
        <dbReference type="Proteomes" id="UP000198942"/>
    </source>
</evidence>
<feature type="transmembrane region" description="Helical" evidence="10">
    <location>
        <begin position="7"/>
        <end position="25"/>
    </location>
</feature>
<comment type="catalytic activity">
    <reaction evidence="1">
        <text>ATP + protein L-histidine = ADP + protein N-phospho-L-histidine.</text>
        <dbReference type="EC" id="2.7.13.3"/>
    </reaction>
</comment>
<dbReference type="GO" id="GO:0005524">
    <property type="term" value="F:ATP binding"/>
    <property type="evidence" value="ECO:0007669"/>
    <property type="project" value="UniProtKB-KW"/>
</dbReference>
<keyword evidence="7" id="KW-0418">Kinase</keyword>
<comment type="subcellular location">
    <subcellularLocation>
        <location evidence="2">Membrane</location>
    </subcellularLocation>
</comment>
<feature type="transmembrane region" description="Helical" evidence="10">
    <location>
        <begin position="31"/>
        <end position="51"/>
    </location>
</feature>
<dbReference type="Pfam" id="PF00672">
    <property type="entry name" value="HAMP"/>
    <property type="match status" value="1"/>
</dbReference>
<dbReference type="InterPro" id="IPR004358">
    <property type="entry name" value="Sig_transdc_His_kin-like_C"/>
</dbReference>
<keyword evidence="4" id="KW-0597">Phosphoprotein</keyword>
<dbReference type="InterPro" id="IPR005467">
    <property type="entry name" value="His_kinase_dom"/>
</dbReference>
<dbReference type="RefSeq" id="WP_091211472.1">
    <property type="nucleotide sequence ID" value="NZ_FOCL01000004.1"/>
</dbReference>
<evidence type="ECO:0000256" key="4">
    <source>
        <dbReference type="ARBA" id="ARBA00022553"/>
    </source>
</evidence>
<dbReference type="Proteomes" id="UP000198942">
    <property type="component" value="Unassembled WGS sequence"/>
</dbReference>
<dbReference type="Pfam" id="PF02518">
    <property type="entry name" value="HATPase_c"/>
    <property type="match status" value="1"/>
</dbReference>
<keyword evidence="8" id="KW-0067">ATP-binding</keyword>
<dbReference type="PROSITE" id="PS50885">
    <property type="entry name" value="HAMP"/>
    <property type="match status" value="1"/>
</dbReference>
<evidence type="ECO:0000256" key="3">
    <source>
        <dbReference type="ARBA" id="ARBA00012438"/>
    </source>
</evidence>
<dbReference type="AlphaFoldDB" id="A0A1H8K0W5"/>
<gene>
    <name evidence="14" type="ORF">SAMN05192574_104390</name>
</gene>
<dbReference type="InterPro" id="IPR000014">
    <property type="entry name" value="PAS"/>
</dbReference>
<proteinExistence type="predicted"/>
<keyword evidence="9" id="KW-0902">Two-component regulatory system</keyword>
<evidence type="ECO:0000259" key="11">
    <source>
        <dbReference type="PROSITE" id="PS50109"/>
    </source>
</evidence>
<feature type="domain" description="Histidine kinase" evidence="11">
    <location>
        <begin position="226"/>
        <end position="433"/>
    </location>
</feature>
<dbReference type="CDD" id="cd00130">
    <property type="entry name" value="PAS"/>
    <property type="match status" value="1"/>
</dbReference>
<evidence type="ECO:0000256" key="7">
    <source>
        <dbReference type="ARBA" id="ARBA00022777"/>
    </source>
</evidence>
<keyword evidence="15" id="KW-1185">Reference proteome</keyword>
<dbReference type="SMART" id="SM00387">
    <property type="entry name" value="HATPase_c"/>
    <property type="match status" value="1"/>
</dbReference>
<dbReference type="SMART" id="SM00091">
    <property type="entry name" value="PAS"/>
    <property type="match status" value="1"/>
</dbReference>
<feature type="domain" description="PAS" evidence="12">
    <location>
        <begin position="109"/>
        <end position="162"/>
    </location>
</feature>
<dbReference type="PRINTS" id="PR00344">
    <property type="entry name" value="BCTRLSENSOR"/>
</dbReference>
<accession>A0A1H8K0W5</accession>
<dbReference type="EC" id="2.7.13.3" evidence="3"/>
<dbReference type="PROSITE" id="PS50109">
    <property type="entry name" value="HIS_KIN"/>
    <property type="match status" value="1"/>
</dbReference>
<dbReference type="GO" id="GO:0016020">
    <property type="term" value="C:membrane"/>
    <property type="evidence" value="ECO:0007669"/>
    <property type="project" value="UniProtKB-SubCell"/>
</dbReference>
<sequence>MKLRTKYILFVLILHLLTLVLAWFIFIDNKIYFIIAEAFVLISAVVAIQLYRQLVLPLKMLLQGIEAIKDKDFNVKFLSTGKLEVDALIDVYNQMMDELRTERTRQEQQHFFLEKLIHTSPTGIIILDFDDRVQQANPKALQVLGIDEKAVIGELIGELAHPIFRHIKALKSGETEVVKLDGVNSFKLQKSHFIDRGFSRHFIMLEDLTAEILAAEKKVYGKVIRMMAHEVNNTIGPVNSIMQSAMKTDQLWAGHDFDPIKDALQVAMDRNQNLNLFMRNFADLVKLPQANKQPVVLQKLIGSVVKLMSIRAEEKGVLLALNLPEEPVKIMADEQQLEQAFINIVKNAIEAIDDQGSVTFTIISKEKKLVITDTGKGISPEQQANLFTPFFSTKKDGQGIGLTLVREIMLNHGFEFSLKTVAERQTEFVVYWG</sequence>
<dbReference type="EMBL" id="FOCL01000004">
    <property type="protein sequence ID" value="SEN86327.1"/>
    <property type="molecule type" value="Genomic_DNA"/>
</dbReference>
<evidence type="ECO:0000256" key="10">
    <source>
        <dbReference type="SAM" id="Phobius"/>
    </source>
</evidence>
<dbReference type="SUPFAM" id="SSF55785">
    <property type="entry name" value="PYP-like sensor domain (PAS domain)"/>
    <property type="match status" value="1"/>
</dbReference>
<dbReference type="Gene3D" id="6.10.340.10">
    <property type="match status" value="1"/>
</dbReference>
<feature type="domain" description="HAMP" evidence="13">
    <location>
        <begin position="52"/>
        <end position="104"/>
    </location>
</feature>
<dbReference type="OrthoDB" id="1931120at2"/>
<keyword evidence="5" id="KW-0808">Transferase</keyword>
<keyword evidence="10" id="KW-1133">Transmembrane helix</keyword>
<dbReference type="InterPro" id="IPR003594">
    <property type="entry name" value="HATPase_dom"/>
</dbReference>
<dbReference type="PANTHER" id="PTHR43065">
    <property type="entry name" value="SENSOR HISTIDINE KINASE"/>
    <property type="match status" value="1"/>
</dbReference>
<name>A0A1H8K0W5_9SPHI</name>
<dbReference type="InterPro" id="IPR003660">
    <property type="entry name" value="HAMP_dom"/>
</dbReference>
<dbReference type="Gene3D" id="3.30.450.20">
    <property type="entry name" value="PAS domain"/>
    <property type="match status" value="1"/>
</dbReference>
<dbReference type="STRING" id="551995.SAMN05192574_104390"/>
<dbReference type="SUPFAM" id="SSF55874">
    <property type="entry name" value="ATPase domain of HSP90 chaperone/DNA topoisomerase II/histidine kinase"/>
    <property type="match status" value="1"/>
</dbReference>
<evidence type="ECO:0000256" key="6">
    <source>
        <dbReference type="ARBA" id="ARBA00022741"/>
    </source>
</evidence>
<dbReference type="InterPro" id="IPR035965">
    <property type="entry name" value="PAS-like_dom_sf"/>
</dbReference>